<comment type="subcellular location">
    <subcellularLocation>
        <location evidence="9">Cell membrane</location>
        <topology evidence="9">Multi-pass membrane protein</topology>
    </subcellularLocation>
    <subcellularLocation>
        <location evidence="1">Membrane</location>
        <topology evidence="1">Multi-pass membrane protein</topology>
    </subcellularLocation>
</comment>
<keyword evidence="2 9" id="KW-0813">Transport</keyword>
<evidence type="ECO:0000256" key="6">
    <source>
        <dbReference type="ARBA" id="ARBA00022970"/>
    </source>
</evidence>
<comment type="function">
    <text evidence="9">Involved in the import of serine and threonine into the cell, with the concomitant import of sodium (symport system).</text>
</comment>
<accession>A0A1G9PNR9</accession>
<comment type="catalytic activity">
    <reaction evidence="9">
        <text>L-serine(in) + Na(+)(in) = L-serine(out) + Na(+)(out)</text>
        <dbReference type="Rhea" id="RHEA:29575"/>
        <dbReference type="ChEBI" id="CHEBI:29101"/>
        <dbReference type="ChEBI" id="CHEBI:33384"/>
    </reaction>
</comment>
<dbReference type="PRINTS" id="PR00173">
    <property type="entry name" value="EDTRNSPORT"/>
</dbReference>
<feature type="transmembrane region" description="Helical" evidence="9">
    <location>
        <begin position="12"/>
        <end position="31"/>
    </location>
</feature>
<dbReference type="InterPro" id="IPR023025">
    <property type="entry name" value="Ser_Thr_transp_SstT"/>
</dbReference>
<evidence type="ECO:0000256" key="5">
    <source>
        <dbReference type="ARBA" id="ARBA00022847"/>
    </source>
</evidence>
<evidence type="ECO:0000256" key="3">
    <source>
        <dbReference type="ARBA" id="ARBA00022475"/>
    </source>
</evidence>
<gene>
    <name evidence="9" type="primary">sstT</name>
    <name evidence="10" type="ORF">SAMN04515677_104443</name>
</gene>
<sequence length="408" mass="42178">MNNLAVKWNNISLVKRIIMGLILGTILALVVPSATPIALLGSLFVGALKAIAPVLVFFLVMAALCQHKEGKKTNMKSIVALYLLGTLIAGMVAVIASFMFPIKLTLVAGAEGVTPPGGVGEVLQTLLMNVVSNPVSSLANANYIGILTWALVFGLALKNSSDSTKQVIINISDAVSQAVRWIINLAPFGIMGLVFDTIATAGIESLFSYGQLIVLLVGCMAFVALVVNPILTFIAIRKNPYPLVFKCLKESGITAFFTRSSAANIPVNMGLCKDLGLNKDTYSVSIPLGATINMGGAAITISVLALAAAHTMGVKVDIGTAVILSVLSAVSACGASGVAGGSLLLVPLACSLFGIPNDIAMQVVGVGFIVGVIQDSCETALNSSTDVLYTAIAELAKNRKEGKASKIA</sequence>
<dbReference type="InterPro" id="IPR001991">
    <property type="entry name" value="Na-dicarboxylate_symporter"/>
</dbReference>
<keyword evidence="7 9" id="KW-1133">Transmembrane helix</keyword>
<keyword evidence="11" id="KW-1185">Reference proteome</keyword>
<dbReference type="GO" id="GO:0015826">
    <property type="term" value="P:threonine transport"/>
    <property type="evidence" value="ECO:0007669"/>
    <property type="project" value="InterPro"/>
</dbReference>
<feature type="transmembrane region" description="Helical" evidence="9">
    <location>
        <begin position="209"/>
        <end position="236"/>
    </location>
</feature>
<proteinExistence type="inferred from homology"/>
<keyword evidence="8 9" id="KW-0472">Membrane</keyword>
<dbReference type="FunFam" id="1.10.3860.10:FF:000003">
    <property type="entry name" value="Serine/threonine transporter sstT"/>
    <property type="match status" value="1"/>
</dbReference>
<evidence type="ECO:0000256" key="8">
    <source>
        <dbReference type="ARBA" id="ARBA00023136"/>
    </source>
</evidence>
<evidence type="ECO:0000256" key="2">
    <source>
        <dbReference type="ARBA" id="ARBA00022448"/>
    </source>
</evidence>
<evidence type="ECO:0000313" key="11">
    <source>
        <dbReference type="Proteomes" id="UP000199068"/>
    </source>
</evidence>
<protein>
    <recommendedName>
        <fullName evidence="9">Serine/threonine transporter SstT</fullName>
    </recommendedName>
    <alternativeName>
        <fullName evidence="9">Na(+)/serine-threonine symporter</fullName>
    </alternativeName>
</protein>
<dbReference type="PANTHER" id="PTHR42865:SF8">
    <property type="entry name" value="SERINE_THREONINE TRANSPORTER SSTT"/>
    <property type="match status" value="1"/>
</dbReference>
<reference evidence="10 11" key="1">
    <citation type="submission" date="2016-10" db="EMBL/GenBank/DDBJ databases">
        <authorList>
            <person name="de Groot N.N."/>
        </authorList>
    </citation>
    <scope>NUCLEOTIDE SEQUENCE [LARGE SCALE GENOMIC DNA]</scope>
    <source>
        <strain evidence="10 11">DSM 797</strain>
    </source>
</reference>
<keyword evidence="4 9" id="KW-0812">Transmembrane</keyword>
<keyword evidence="3 9" id="KW-1003">Cell membrane</keyword>
<keyword evidence="6 9" id="KW-0029">Amino-acid transport</keyword>
<dbReference type="Proteomes" id="UP000199068">
    <property type="component" value="Unassembled WGS sequence"/>
</dbReference>
<dbReference type="SUPFAM" id="SSF118215">
    <property type="entry name" value="Proton glutamate symport protein"/>
    <property type="match status" value="1"/>
</dbReference>
<feature type="transmembrane region" description="Helical" evidence="9">
    <location>
        <begin position="138"/>
        <end position="157"/>
    </location>
</feature>
<evidence type="ECO:0000256" key="1">
    <source>
        <dbReference type="ARBA" id="ARBA00004141"/>
    </source>
</evidence>
<dbReference type="NCBIfam" id="NF010151">
    <property type="entry name" value="PRK13628.1"/>
    <property type="match status" value="1"/>
</dbReference>
<feature type="transmembrane region" description="Helical" evidence="9">
    <location>
        <begin position="288"/>
        <end position="309"/>
    </location>
</feature>
<dbReference type="STRING" id="1121325.SAMN04515677_104443"/>
<dbReference type="AlphaFoldDB" id="A0A1G9PNR9"/>
<evidence type="ECO:0000256" key="9">
    <source>
        <dbReference type="HAMAP-Rule" id="MF_01582"/>
    </source>
</evidence>
<dbReference type="HAMAP" id="MF_01582">
    <property type="entry name" value="Ser_Thr_transp_SstT"/>
    <property type="match status" value="1"/>
</dbReference>
<dbReference type="Gene3D" id="1.10.3860.10">
    <property type="entry name" value="Sodium:dicarboxylate symporter"/>
    <property type="match status" value="1"/>
</dbReference>
<evidence type="ECO:0000256" key="7">
    <source>
        <dbReference type="ARBA" id="ARBA00022989"/>
    </source>
</evidence>
<feature type="transmembrane region" description="Helical" evidence="9">
    <location>
        <begin position="321"/>
        <end position="346"/>
    </location>
</feature>
<dbReference type="PANTHER" id="PTHR42865">
    <property type="entry name" value="PROTON/GLUTAMATE-ASPARTATE SYMPORTER"/>
    <property type="match status" value="1"/>
</dbReference>
<dbReference type="InterPro" id="IPR036458">
    <property type="entry name" value="Na:dicarbo_symporter_sf"/>
</dbReference>
<dbReference type="GO" id="GO:0005886">
    <property type="term" value="C:plasma membrane"/>
    <property type="evidence" value="ECO:0007669"/>
    <property type="project" value="UniProtKB-SubCell"/>
</dbReference>
<organism evidence="10 11">
    <name type="scientific">Romboutsia lituseburensis DSM 797</name>
    <dbReference type="NCBI Taxonomy" id="1121325"/>
    <lineage>
        <taxon>Bacteria</taxon>
        <taxon>Bacillati</taxon>
        <taxon>Bacillota</taxon>
        <taxon>Clostridia</taxon>
        <taxon>Peptostreptococcales</taxon>
        <taxon>Peptostreptococcaceae</taxon>
        <taxon>Romboutsia</taxon>
    </lineage>
</organism>
<dbReference type="GO" id="GO:0005295">
    <property type="term" value="F:neutral L-amino acid:sodium symporter activity"/>
    <property type="evidence" value="ECO:0007669"/>
    <property type="project" value="TreeGrafter"/>
</dbReference>
<dbReference type="Pfam" id="PF00375">
    <property type="entry name" value="SDF"/>
    <property type="match status" value="1"/>
</dbReference>
<dbReference type="EMBL" id="FNGW01000004">
    <property type="protein sequence ID" value="SDM00488.1"/>
    <property type="molecule type" value="Genomic_DNA"/>
</dbReference>
<keyword evidence="5 9" id="KW-0769">Symport</keyword>
<dbReference type="GO" id="GO:0032329">
    <property type="term" value="P:serine transport"/>
    <property type="evidence" value="ECO:0007669"/>
    <property type="project" value="InterPro"/>
</dbReference>
<evidence type="ECO:0000256" key="4">
    <source>
        <dbReference type="ARBA" id="ARBA00022692"/>
    </source>
</evidence>
<name>A0A1G9PNR9_9FIRM</name>
<dbReference type="RefSeq" id="WP_092725882.1">
    <property type="nucleotide sequence ID" value="NZ_FNGW01000004.1"/>
</dbReference>
<comment type="catalytic activity">
    <reaction evidence="9">
        <text>L-threonine(in) + Na(+)(in) = L-threonine(out) + Na(+)(out)</text>
        <dbReference type="Rhea" id="RHEA:69999"/>
        <dbReference type="ChEBI" id="CHEBI:29101"/>
        <dbReference type="ChEBI" id="CHEBI:57926"/>
    </reaction>
</comment>
<feature type="transmembrane region" description="Helical" evidence="9">
    <location>
        <begin position="178"/>
        <end position="203"/>
    </location>
</feature>
<feature type="transmembrane region" description="Helical" evidence="9">
    <location>
        <begin position="77"/>
        <end position="100"/>
    </location>
</feature>
<feature type="transmembrane region" description="Helical" evidence="9">
    <location>
        <begin position="37"/>
        <end position="65"/>
    </location>
</feature>
<evidence type="ECO:0000313" key="10">
    <source>
        <dbReference type="EMBL" id="SDM00488.1"/>
    </source>
</evidence>
<comment type="similarity">
    <text evidence="9">Belongs to the dicarboxylate/amino acid:cation symporter (DAACS) (TC 2.A.23) family.</text>
</comment>